<dbReference type="EMBL" id="JASBWS010000076">
    <property type="protein sequence ID" value="KAJ9100341.1"/>
    <property type="molecule type" value="Genomic_DNA"/>
</dbReference>
<keyword evidence="2" id="KW-1185">Reference proteome</keyword>
<evidence type="ECO:0000313" key="2">
    <source>
        <dbReference type="Proteomes" id="UP001230649"/>
    </source>
</evidence>
<name>A0ACC2VMK2_9TREE</name>
<sequence>MTRTNSFKLVLLGESAVGKSSLVLRFVKDEYSDYRESTIGAAFLTQTVALDDETNIKFEIWDTAGQEHLISDRSGYRSLAPIYFRNSAAAVIVYDITQAPEASFEKAKSWVQTLQRQADPGIIIILVGNKLDLVQDDPSARRTTTEEAERYAEAEGLLFCEASAKTGENVSEIFMKIANKLPLSSSQEVPVKRGVKLANGQSAATASACQC</sequence>
<organism evidence="1 2">
    <name type="scientific">Naganishia adeliensis</name>
    <dbReference type="NCBI Taxonomy" id="92952"/>
    <lineage>
        <taxon>Eukaryota</taxon>
        <taxon>Fungi</taxon>
        <taxon>Dikarya</taxon>
        <taxon>Basidiomycota</taxon>
        <taxon>Agaricomycotina</taxon>
        <taxon>Tremellomycetes</taxon>
        <taxon>Filobasidiales</taxon>
        <taxon>Filobasidiaceae</taxon>
        <taxon>Naganishia</taxon>
    </lineage>
</organism>
<proteinExistence type="predicted"/>
<reference evidence="1" key="1">
    <citation type="submission" date="2023-04" db="EMBL/GenBank/DDBJ databases">
        <title>Draft Genome sequencing of Naganishia species isolated from polar environments using Oxford Nanopore Technology.</title>
        <authorList>
            <person name="Leo P."/>
            <person name="Venkateswaran K."/>
        </authorList>
    </citation>
    <scope>NUCLEOTIDE SEQUENCE</scope>
    <source>
        <strain evidence="1">MNA-CCFEE 5262</strain>
    </source>
</reference>
<protein>
    <submittedName>
        <fullName evidence="1">Uncharacterized protein</fullName>
    </submittedName>
</protein>
<evidence type="ECO:0000313" key="1">
    <source>
        <dbReference type="EMBL" id="KAJ9100341.1"/>
    </source>
</evidence>
<gene>
    <name evidence="1" type="ORF">QFC20_005474</name>
</gene>
<comment type="caution">
    <text evidence="1">The sequence shown here is derived from an EMBL/GenBank/DDBJ whole genome shotgun (WGS) entry which is preliminary data.</text>
</comment>
<dbReference type="Proteomes" id="UP001230649">
    <property type="component" value="Unassembled WGS sequence"/>
</dbReference>
<accession>A0ACC2VMK2</accession>